<gene>
    <name evidence="1" type="ORF">IC235_19875</name>
</gene>
<evidence type="ECO:0000313" key="1">
    <source>
        <dbReference type="EMBL" id="MBD2770152.1"/>
    </source>
</evidence>
<organism evidence="1 2">
    <name type="scientific">Hymenobacter montanus</name>
    <dbReference type="NCBI Taxonomy" id="2771359"/>
    <lineage>
        <taxon>Bacteria</taxon>
        <taxon>Pseudomonadati</taxon>
        <taxon>Bacteroidota</taxon>
        <taxon>Cytophagia</taxon>
        <taxon>Cytophagales</taxon>
        <taxon>Hymenobacteraceae</taxon>
        <taxon>Hymenobacter</taxon>
    </lineage>
</organism>
<dbReference type="EMBL" id="JACXAD010000029">
    <property type="protein sequence ID" value="MBD2770152.1"/>
    <property type="molecule type" value="Genomic_DNA"/>
</dbReference>
<accession>A0A927BFX9</accession>
<reference evidence="1" key="1">
    <citation type="submission" date="2020-09" db="EMBL/GenBank/DDBJ databases">
        <authorList>
            <person name="Kim M.K."/>
        </authorList>
    </citation>
    <scope>NUCLEOTIDE SEQUENCE</scope>
    <source>
        <strain evidence="1">BT664</strain>
    </source>
</reference>
<name>A0A927BFX9_9BACT</name>
<proteinExistence type="predicted"/>
<dbReference type="AlphaFoldDB" id="A0A927BFX9"/>
<evidence type="ECO:0000313" key="2">
    <source>
        <dbReference type="Proteomes" id="UP000612233"/>
    </source>
</evidence>
<dbReference type="Gene3D" id="3.90.1720.10">
    <property type="entry name" value="endopeptidase domain like (from Nostoc punctiforme)"/>
    <property type="match status" value="1"/>
</dbReference>
<comment type="caution">
    <text evidence="1">The sequence shown here is derived from an EMBL/GenBank/DDBJ whole genome shotgun (WGS) entry which is preliminary data.</text>
</comment>
<protein>
    <recommendedName>
        <fullName evidence="3">SH3 domain-containing protein</fullName>
    </recommendedName>
</protein>
<evidence type="ECO:0008006" key="3">
    <source>
        <dbReference type="Google" id="ProtNLM"/>
    </source>
</evidence>
<dbReference type="Proteomes" id="UP000612233">
    <property type="component" value="Unassembled WGS sequence"/>
</dbReference>
<sequence>MPTLYQVLPLEANVRAQPKLAPRNIIAQLKQGQLVEELPALPNQPAGWRRVRASVQGAAVEGYLKAFLLAKSAAPPVPDPPVALPSLPEAHLSTKAAVRITNPDLRAFSLNDPAQPRRVGTSVEARVRELAAIIAYLRVEAAARYQRTASATFCNIYAHDYCHLADVYLPRVWWRAKALTQLVQGQRLPASYGTTVEEYNVNSLYNWLEEFGTDFGWRRTTSLTELQQAANLGQVGIICAQRTNLNAPGHIVAVVPETESHKASRQGGQVSVPLQSQAGAINFRYGGRGWWTGAQFRRFGFWIHA</sequence>
<keyword evidence="2" id="KW-1185">Reference proteome</keyword>
<dbReference type="RefSeq" id="WP_191006960.1">
    <property type="nucleotide sequence ID" value="NZ_JACXAD010000029.1"/>
</dbReference>